<keyword evidence="3" id="KW-0813">Transport</keyword>
<evidence type="ECO:0000256" key="5">
    <source>
        <dbReference type="ARBA" id="ARBA00022692"/>
    </source>
</evidence>
<evidence type="ECO:0000256" key="4">
    <source>
        <dbReference type="ARBA" id="ARBA00022475"/>
    </source>
</evidence>
<keyword evidence="7 8" id="KW-0472">Membrane</keyword>
<dbReference type="Proteomes" id="UP000295830">
    <property type="component" value="Unassembled WGS sequence"/>
</dbReference>
<name>A0A4R7K0F9_9GAMM</name>
<dbReference type="InterPro" id="IPR004763">
    <property type="entry name" value="CusA-like"/>
</dbReference>
<dbReference type="Gene3D" id="3.30.70.1430">
    <property type="entry name" value="Multidrug efflux transporter AcrB pore domain"/>
    <property type="match status" value="2"/>
</dbReference>
<evidence type="ECO:0000313" key="10">
    <source>
        <dbReference type="Proteomes" id="UP000295830"/>
    </source>
</evidence>
<comment type="caution">
    <text evidence="9">The sequence shown here is derived from an EMBL/GenBank/DDBJ whole genome shotgun (WGS) entry which is preliminary data.</text>
</comment>
<dbReference type="OrthoDB" id="9758757at2"/>
<sequence>MIAQTIQWSLRFRLFVIVGAAILFGWGVYESMRSPVDVFPELTSPSVTVVTEAHNMAPEEVERLVTYPVETALNGSNGVRRLRSSTGVGISVVTVEFDWGADIYRARQVVSEKLQSVRDDLPPGAGEPTLAPVTSVMGEVMFLAVTGDADPMTLRTAADSQVRRRLQAVPGVAEIITIGGDIKQYEVRVQPERLAAHDIAVNEVADAVRSTNRNVSAGFYVDNGRELLIHGSGRVSGVEEIGNTVIQKRDGQPIKVRDVAEVSVGPAPVRGTGSRNGEDAAILGVKKQPGENTLALTQRLDREIDSLREELPDGVTLRTDLFRQADFIDTAVDNLLEALRDGGILVVAIVMLFLVSLRASALSLLAIPLSLIAAVLALRALGGTLNTMTLGGLAIAIGVVVDDAIIVVENIVRRLRGNAALPEHERLPPEKIVGPATVEIQGSIVFATFIIMLVFTPLFFLPGIEGRLMGPLGFAYIVALGASLLVAITVTPALASLILPNSRTVREAKEPRLVERTKEVFAPILDATLHRWKLVAGVAVLGLAGASLALSLAGQSFLPEFNEGSLTVSAVTKPGTALEESDRLGGMVEDILLSHPEVTSTARRTGRAEQDPHAQAVYASEIDVSLDMGDRSKSALLKELREELSAVPGTNIVIGQPLSHRIDHMLSGTRANLAVKLFGPELDQLRRLSKDVEGAMESVLGIVDLTRQPRAQIPFLSVDFKRDAIARHGLRVEQVAEAMRTAFTGETVSRVMEGETAFDLVVRLPPDAKRDSKAIGELSVATPDGARVPLHALADIRETRGPNTIMREDVERKMIVSANVDDPDLVGVVRDAQQRVSDEVTLPKGYRVEYGGQFEAAQEASTALFWLALAVLAGIFLLLYVAFNSVRDAVLVMINLPLALIGGVAGLFVAGGILSIATMIGFIALLGIATRNGVMLVSHIHTLREQEGESAVGAVRRGTLERLIPILMTALSAGLGLVPLAMGAGEPGSEIQAPMAMVILFGLLSSTVLNMVVLPALYLRFGSATRVNRDTGSVG</sequence>
<dbReference type="SUPFAM" id="SSF82866">
    <property type="entry name" value="Multidrug efflux transporter AcrB transmembrane domain"/>
    <property type="match status" value="2"/>
</dbReference>
<dbReference type="GO" id="GO:0005886">
    <property type="term" value="C:plasma membrane"/>
    <property type="evidence" value="ECO:0007669"/>
    <property type="project" value="UniProtKB-SubCell"/>
</dbReference>
<reference evidence="9 10" key="1">
    <citation type="submission" date="2019-03" db="EMBL/GenBank/DDBJ databases">
        <title>Genomic Encyclopedia of Type Strains, Phase IV (KMG-IV): sequencing the most valuable type-strain genomes for metagenomic binning, comparative biology and taxonomic classification.</title>
        <authorList>
            <person name="Goeker M."/>
        </authorList>
    </citation>
    <scope>NUCLEOTIDE SEQUENCE [LARGE SCALE GENOMIC DNA]</scope>
    <source>
        <strain evidence="9 10">DSM 15505</strain>
    </source>
</reference>
<feature type="transmembrane region" description="Helical" evidence="8">
    <location>
        <begin position="963"/>
        <end position="984"/>
    </location>
</feature>
<proteinExistence type="inferred from homology"/>
<keyword evidence="5 8" id="KW-0812">Transmembrane</keyword>
<dbReference type="EMBL" id="SOAX01000001">
    <property type="protein sequence ID" value="TDT43916.1"/>
    <property type="molecule type" value="Genomic_DNA"/>
</dbReference>
<evidence type="ECO:0000256" key="1">
    <source>
        <dbReference type="ARBA" id="ARBA00004651"/>
    </source>
</evidence>
<feature type="transmembrane region" description="Helical" evidence="8">
    <location>
        <begin position="996"/>
        <end position="1019"/>
    </location>
</feature>
<keyword evidence="4" id="KW-1003">Cell membrane</keyword>
<feature type="transmembrane region" description="Helical" evidence="8">
    <location>
        <begin position="362"/>
        <end position="382"/>
    </location>
</feature>
<dbReference type="PANTHER" id="PTHR32063">
    <property type="match status" value="1"/>
</dbReference>
<dbReference type="PRINTS" id="PR00702">
    <property type="entry name" value="ACRIFLAVINRP"/>
</dbReference>
<comment type="subcellular location">
    <subcellularLocation>
        <location evidence="1">Cell membrane</location>
        <topology evidence="1">Multi-pass membrane protein</topology>
    </subcellularLocation>
</comment>
<dbReference type="SUPFAM" id="SSF82693">
    <property type="entry name" value="Multidrug efflux transporter AcrB pore domain, PN1, PN2, PC1 and PC2 subdomains"/>
    <property type="match status" value="2"/>
</dbReference>
<dbReference type="RefSeq" id="WP_133734355.1">
    <property type="nucleotide sequence ID" value="NZ_SOAX01000001.1"/>
</dbReference>
<evidence type="ECO:0000256" key="6">
    <source>
        <dbReference type="ARBA" id="ARBA00022989"/>
    </source>
</evidence>
<feature type="transmembrane region" description="Helical" evidence="8">
    <location>
        <begin position="890"/>
        <end position="910"/>
    </location>
</feature>
<dbReference type="AlphaFoldDB" id="A0A4R7K0F9"/>
<evidence type="ECO:0000256" key="7">
    <source>
        <dbReference type="ARBA" id="ARBA00023136"/>
    </source>
</evidence>
<protein>
    <submittedName>
        <fullName evidence="9">CzcA family heavy metal efflux pump</fullName>
    </submittedName>
</protein>
<accession>A0A4R7K0F9</accession>
<dbReference type="GO" id="GO:0008324">
    <property type="term" value="F:monoatomic cation transmembrane transporter activity"/>
    <property type="evidence" value="ECO:0007669"/>
    <property type="project" value="InterPro"/>
</dbReference>
<dbReference type="Pfam" id="PF00873">
    <property type="entry name" value="ACR_tran"/>
    <property type="match status" value="1"/>
</dbReference>
<dbReference type="InterPro" id="IPR027463">
    <property type="entry name" value="AcrB_DN_DC_subdom"/>
</dbReference>
<dbReference type="SUPFAM" id="SSF82714">
    <property type="entry name" value="Multidrug efflux transporter AcrB TolC docking domain, DN and DC subdomains"/>
    <property type="match status" value="2"/>
</dbReference>
<keyword evidence="6 8" id="KW-1133">Transmembrane helix</keyword>
<evidence type="ECO:0000256" key="3">
    <source>
        <dbReference type="ARBA" id="ARBA00022448"/>
    </source>
</evidence>
<dbReference type="Gene3D" id="3.30.70.1440">
    <property type="entry name" value="Multidrug efflux transporter AcrB pore domain"/>
    <property type="match status" value="1"/>
</dbReference>
<gene>
    <name evidence="9" type="ORF">DES49_0015</name>
</gene>
<comment type="similarity">
    <text evidence="2">Belongs to the resistance-nodulation-cell division (RND) (TC 2.A.6) family.</text>
</comment>
<dbReference type="Gene3D" id="1.20.1640.10">
    <property type="entry name" value="Multidrug efflux transporter AcrB transmembrane domain"/>
    <property type="match status" value="2"/>
</dbReference>
<dbReference type="PANTHER" id="PTHR32063:SF4">
    <property type="entry name" value="SLR6043 PROTEIN"/>
    <property type="match status" value="1"/>
</dbReference>
<feature type="transmembrane region" description="Helical" evidence="8">
    <location>
        <begin position="863"/>
        <end position="883"/>
    </location>
</feature>
<feature type="transmembrane region" description="Helical" evidence="8">
    <location>
        <begin position="534"/>
        <end position="553"/>
    </location>
</feature>
<keyword evidence="10" id="KW-1185">Reference proteome</keyword>
<feature type="transmembrane region" description="Helical" evidence="8">
    <location>
        <begin position="388"/>
        <end position="408"/>
    </location>
</feature>
<dbReference type="Gene3D" id="3.30.2090.10">
    <property type="entry name" value="Multidrug efflux transporter AcrB TolC docking domain, DN and DC subdomains"/>
    <property type="match status" value="2"/>
</dbReference>
<feature type="transmembrane region" description="Helical" evidence="8">
    <location>
        <begin position="474"/>
        <end position="499"/>
    </location>
</feature>
<evidence type="ECO:0000256" key="2">
    <source>
        <dbReference type="ARBA" id="ARBA00010942"/>
    </source>
</evidence>
<dbReference type="GO" id="GO:0042910">
    <property type="term" value="F:xenobiotic transmembrane transporter activity"/>
    <property type="evidence" value="ECO:0007669"/>
    <property type="project" value="TreeGrafter"/>
</dbReference>
<evidence type="ECO:0000256" key="8">
    <source>
        <dbReference type="SAM" id="Phobius"/>
    </source>
</evidence>
<dbReference type="InterPro" id="IPR001036">
    <property type="entry name" value="Acrflvin-R"/>
</dbReference>
<feature type="transmembrane region" description="Helical" evidence="8">
    <location>
        <begin position="338"/>
        <end position="355"/>
    </location>
</feature>
<feature type="transmembrane region" description="Helical" evidence="8">
    <location>
        <begin position="916"/>
        <end position="934"/>
    </location>
</feature>
<feature type="transmembrane region" description="Helical" evidence="8">
    <location>
        <begin position="444"/>
        <end position="462"/>
    </location>
</feature>
<evidence type="ECO:0000313" key="9">
    <source>
        <dbReference type="EMBL" id="TDT43916.1"/>
    </source>
</evidence>
<feature type="transmembrane region" description="Helical" evidence="8">
    <location>
        <begin position="12"/>
        <end position="29"/>
    </location>
</feature>
<dbReference type="NCBIfam" id="TIGR00914">
    <property type="entry name" value="2A0601"/>
    <property type="match status" value="1"/>
</dbReference>
<dbReference type="Gene3D" id="3.30.70.1320">
    <property type="entry name" value="Multidrug efflux transporter AcrB pore domain like"/>
    <property type="match status" value="1"/>
</dbReference>
<organism evidence="9 10">
    <name type="scientific">Halospina denitrificans</name>
    <dbReference type="NCBI Taxonomy" id="332522"/>
    <lineage>
        <taxon>Bacteria</taxon>
        <taxon>Pseudomonadati</taxon>
        <taxon>Pseudomonadota</taxon>
        <taxon>Gammaproteobacteria</taxon>
        <taxon>Halospina</taxon>
    </lineage>
</organism>